<reference evidence="10 11" key="1">
    <citation type="journal article" date="2011" name="Proc. Natl. Acad. Sci. U.S.A.">
        <title>Evolutionary erosion of yeast sex chromosomes by mating-type switching accidents.</title>
        <authorList>
            <person name="Gordon J.L."/>
            <person name="Armisen D."/>
            <person name="Proux-Wera E."/>
            <person name="Oheigeartaigh S.S."/>
            <person name="Byrne K.P."/>
            <person name="Wolfe K.H."/>
        </authorList>
    </citation>
    <scope>NUCLEOTIDE SEQUENCE [LARGE SCALE GENOMIC DNA]</scope>
    <source>
        <strain evidence="11">ATCC 10597 / BCRC 20456 / CBS 421 / NBRC 0211 / NRRL Y-12639</strain>
    </source>
</reference>
<evidence type="ECO:0000256" key="1">
    <source>
        <dbReference type="ARBA" id="ARBA00004150"/>
    </source>
</evidence>
<feature type="region of interest" description="Disordered" evidence="7">
    <location>
        <begin position="836"/>
        <end position="868"/>
    </location>
</feature>
<dbReference type="eggNOG" id="KOG2180">
    <property type="taxonomic scope" value="Eukaryota"/>
</dbReference>
<feature type="domain" description="Vps53 N-terminal" evidence="8">
    <location>
        <begin position="7"/>
        <end position="384"/>
    </location>
</feature>
<organism evidence="10 11">
    <name type="scientific">Naumovozyma dairenensis (strain ATCC 10597 / BCRC 20456 / CBS 421 / NBRC 0211 / NRRL Y-12639)</name>
    <name type="common">Saccharomyces dairenensis</name>
    <dbReference type="NCBI Taxonomy" id="1071378"/>
    <lineage>
        <taxon>Eukaryota</taxon>
        <taxon>Fungi</taxon>
        <taxon>Dikarya</taxon>
        <taxon>Ascomycota</taxon>
        <taxon>Saccharomycotina</taxon>
        <taxon>Saccharomycetes</taxon>
        <taxon>Saccharomycetales</taxon>
        <taxon>Saccharomycetaceae</taxon>
        <taxon>Naumovozyma</taxon>
    </lineage>
</organism>
<dbReference type="AlphaFoldDB" id="G0W8C1"/>
<evidence type="ECO:0000256" key="6">
    <source>
        <dbReference type="ARBA" id="ARBA00023136"/>
    </source>
</evidence>
<accession>G0W8C1</accession>
<dbReference type="OMA" id="MINTADY"/>
<dbReference type="InterPro" id="IPR007234">
    <property type="entry name" value="Vps53_N"/>
</dbReference>
<evidence type="ECO:0000256" key="2">
    <source>
        <dbReference type="ARBA" id="ARBA00004481"/>
    </source>
</evidence>
<evidence type="ECO:0000256" key="4">
    <source>
        <dbReference type="ARBA" id="ARBA00022753"/>
    </source>
</evidence>
<evidence type="ECO:0000259" key="9">
    <source>
        <dbReference type="Pfam" id="PF16854"/>
    </source>
</evidence>
<evidence type="ECO:0000259" key="8">
    <source>
        <dbReference type="Pfam" id="PF04100"/>
    </source>
</evidence>
<dbReference type="InterPro" id="IPR039766">
    <property type="entry name" value="Vps53"/>
</dbReference>
<evidence type="ECO:0000256" key="7">
    <source>
        <dbReference type="SAM" id="MobiDB-lite"/>
    </source>
</evidence>
<evidence type="ECO:0008006" key="12">
    <source>
        <dbReference type="Google" id="ProtNLM"/>
    </source>
</evidence>
<dbReference type="GO" id="GO:0042147">
    <property type="term" value="P:retrograde transport, endosome to Golgi"/>
    <property type="evidence" value="ECO:0007669"/>
    <property type="project" value="EnsemblFungi"/>
</dbReference>
<sequence>MISASLEYDPFEDITSLFSSKDSLNDIDVILERTRNYKLSLQKTITENNSKTKSQDGTENDPIIMEKVFKDFVETQTISARTEATISNLTQRISYLDNGKNNITKSLTIFQNLKTLVDSYCQCKLLIQSNSYIEMVSPYRIMCSLAENTFIPFKSVDEINRLLISISRLKNDTVEKIKSSYSTLFQGNFTSPVEINRLEGQLKNGASVLVDSDSNMRSKFIDWIIDKKLLYELTEIFQVDDEAGSLENLSRRFIYFKKILNNFNTNFNNSFPDDWKIPSKLTLHFLNLTARDLKILLKRELHDKSTSASSSSSSSANASNSIDLFMNALQSTLDFEKYINIRFSNKFKDESKKLSGCFEPYLSIWVSHQDKIMKDKMINYLSSPKISSSITDSLIVPSSIDLFRTYRSILSQTLELLEGNNNENTDDNKNGNSNSILLTLAIFFNKWLTEYSIKILNPLILPDNIEIPNKLECSKYTVLLINTTDYVSTTISQLEDKLSEFSSSPDRISHVFEKTKNTYNDLLARATNLLIYRVIAQDISFVWKEFNNVDWIHVRMEDYSRYMTTLRDTLITPDSRDDNTDDNDHETKRTTLEYIISLFNRDVYKWNFLDKIIELIANDFITRIIKLLEPQTPFLITNTNVIKKRKYDVQHTITIGEQLLLDIELLKFTLHSLSNCIVNDRSDVKTSSSMTISTSRKRFENHVDVNVEQLLSFVKLLVAPLNSPDDYFETYRRLCPNNNRNIIWAYCFVLKGVEWDLPLWKNYFSSFHLGLVEEVAPEEGNRGDQEKKQEKTNHATNKYFIFQWNKKLLFDFERNLLQINEPNWVNFIRNDLNIKSPPQTTNSRAAMSNRGRPETFRGSEDQETKKPLSVKDLMSTTRFFNRGL</sequence>
<gene>
    <name evidence="10" type="primary">NDAI0C03720</name>
    <name evidence="10" type="ordered locus">NDAI_0C03720</name>
</gene>
<dbReference type="STRING" id="1071378.G0W8C1"/>
<dbReference type="PANTHER" id="PTHR12820:SF0">
    <property type="entry name" value="VACUOLAR PROTEIN SORTING-ASSOCIATED PROTEIN 53 HOMOLOG"/>
    <property type="match status" value="1"/>
</dbReference>
<feature type="compositionally biased region" description="Basic and acidic residues" evidence="7">
    <location>
        <begin position="851"/>
        <end position="866"/>
    </location>
</feature>
<dbReference type="GO" id="GO:0005829">
    <property type="term" value="C:cytosol"/>
    <property type="evidence" value="ECO:0007669"/>
    <property type="project" value="GOC"/>
</dbReference>
<dbReference type="GO" id="GO:0090156">
    <property type="term" value="P:intracellular sphingolipid homeostasis"/>
    <property type="evidence" value="ECO:0007669"/>
    <property type="project" value="EnsemblFungi"/>
</dbReference>
<dbReference type="Pfam" id="PF16854">
    <property type="entry name" value="VPS53_C"/>
    <property type="match status" value="1"/>
</dbReference>
<keyword evidence="5" id="KW-0333">Golgi apparatus</keyword>
<dbReference type="GO" id="GO:0006896">
    <property type="term" value="P:Golgi to vacuole transport"/>
    <property type="evidence" value="ECO:0007669"/>
    <property type="project" value="EnsemblFungi"/>
</dbReference>
<keyword evidence="4" id="KW-0967">Endosome</keyword>
<dbReference type="RefSeq" id="XP_003669275.1">
    <property type="nucleotide sequence ID" value="XM_003669227.1"/>
</dbReference>
<name>G0W8C1_NAUDC</name>
<dbReference type="GO" id="GO:0000938">
    <property type="term" value="C:GARP complex"/>
    <property type="evidence" value="ECO:0007669"/>
    <property type="project" value="EnsemblFungi"/>
</dbReference>
<evidence type="ECO:0000256" key="5">
    <source>
        <dbReference type="ARBA" id="ARBA00023034"/>
    </source>
</evidence>
<evidence type="ECO:0000313" key="11">
    <source>
        <dbReference type="Proteomes" id="UP000000689"/>
    </source>
</evidence>
<evidence type="ECO:0000256" key="3">
    <source>
        <dbReference type="ARBA" id="ARBA00008628"/>
    </source>
</evidence>
<proteinExistence type="inferred from homology"/>
<comment type="similarity">
    <text evidence="3">Belongs to the VPS53 family.</text>
</comment>
<feature type="compositionally biased region" description="Polar residues" evidence="7">
    <location>
        <begin position="836"/>
        <end position="846"/>
    </location>
</feature>
<feature type="domain" description="Vps53 C-terminal" evidence="9">
    <location>
        <begin position="657"/>
        <end position="753"/>
    </location>
</feature>
<comment type="subcellular location">
    <subcellularLocation>
        <location evidence="2">Endosome membrane</location>
        <topology evidence="2">Peripheral membrane protein</topology>
    </subcellularLocation>
    <subcellularLocation>
        <location evidence="1">Golgi apparatus</location>
        <location evidence="1">trans-Golgi network membrane</location>
        <topology evidence="1">Peripheral membrane protein</topology>
    </subcellularLocation>
</comment>
<dbReference type="GO" id="GO:0006623">
    <property type="term" value="P:protein targeting to vacuole"/>
    <property type="evidence" value="ECO:0007669"/>
    <property type="project" value="EnsemblFungi"/>
</dbReference>
<evidence type="ECO:0000313" key="10">
    <source>
        <dbReference type="EMBL" id="CCD24032.1"/>
    </source>
</evidence>
<dbReference type="EMBL" id="HE580269">
    <property type="protein sequence ID" value="CCD24032.1"/>
    <property type="molecule type" value="Genomic_DNA"/>
</dbReference>
<dbReference type="GeneID" id="11496465"/>
<dbReference type="GO" id="GO:0010008">
    <property type="term" value="C:endosome membrane"/>
    <property type="evidence" value="ECO:0007669"/>
    <property type="project" value="UniProtKB-SubCell"/>
</dbReference>
<keyword evidence="6" id="KW-0472">Membrane</keyword>
<dbReference type="Gene3D" id="1.10.357.110">
    <property type="entry name" value="Vacuolar protein sorting-associated protein 53, C-terminus"/>
    <property type="match status" value="1"/>
</dbReference>
<dbReference type="InterPro" id="IPR031745">
    <property type="entry name" value="Vps53_C"/>
</dbReference>
<dbReference type="Pfam" id="PF04100">
    <property type="entry name" value="Vps53_N"/>
    <property type="match status" value="1"/>
</dbReference>
<dbReference type="InterPro" id="IPR038260">
    <property type="entry name" value="Vps53_C_sf"/>
</dbReference>
<dbReference type="OrthoDB" id="10261632at2759"/>
<keyword evidence="11" id="KW-1185">Reference proteome</keyword>
<dbReference type="Proteomes" id="UP000000689">
    <property type="component" value="Chromosome 3"/>
</dbReference>
<dbReference type="HOGENOM" id="CLU_358642_0_0_1"/>
<dbReference type="PANTHER" id="PTHR12820">
    <property type="entry name" value="VACUOLAR SORTING PROTEIN 53"/>
    <property type="match status" value="1"/>
</dbReference>
<protein>
    <recommendedName>
        <fullName evidence="12">Vps53 N-terminal domain-containing protein</fullName>
    </recommendedName>
</protein>
<dbReference type="KEGG" id="ndi:NDAI_0C03720"/>